<reference evidence="3 4" key="1">
    <citation type="submission" date="2018-10" db="EMBL/GenBank/DDBJ databases">
        <authorList>
            <consortium name="Pathogen Informatics"/>
        </authorList>
    </citation>
    <scope>NUCLEOTIDE SEQUENCE [LARGE SCALE GENOMIC DNA]</scope>
</reference>
<dbReference type="SUPFAM" id="SSF48403">
    <property type="entry name" value="Ankyrin repeat"/>
    <property type="match status" value="1"/>
</dbReference>
<name>A0A0R3UAL4_MESCO</name>
<dbReference type="PROSITE" id="PS51450">
    <property type="entry name" value="LRR"/>
    <property type="match status" value="1"/>
</dbReference>
<keyword evidence="4" id="KW-1185">Reference proteome</keyword>
<dbReference type="InterPro" id="IPR001611">
    <property type="entry name" value="Leu-rich_rpt"/>
</dbReference>
<keyword evidence="1" id="KW-0433">Leucine-rich repeat</keyword>
<gene>
    <name evidence="3" type="ORF">MCOS_LOCUS3963</name>
</gene>
<dbReference type="Gene3D" id="3.80.10.10">
    <property type="entry name" value="Ribonuclease Inhibitor"/>
    <property type="match status" value="2"/>
</dbReference>
<dbReference type="SUPFAM" id="SSF52047">
    <property type="entry name" value="RNI-like"/>
    <property type="match status" value="1"/>
</dbReference>
<dbReference type="InterPro" id="IPR003591">
    <property type="entry name" value="Leu-rich_rpt_typical-subtyp"/>
</dbReference>
<dbReference type="InterPro" id="IPR002110">
    <property type="entry name" value="Ankyrin_rpt"/>
</dbReference>
<protein>
    <submittedName>
        <fullName evidence="3">Uncharacterized protein</fullName>
    </submittedName>
</protein>
<dbReference type="PANTHER" id="PTHR48051">
    <property type="match status" value="1"/>
</dbReference>
<sequence>MLALVIEVFIIGAIHHSHIAQQELDLSSNKISALPDITGHSAEGLPPVLLEDLCVLDLSRNALTSVPPWLFGLSLSAVTFAPRLGTLRLCGNQLRSVPRHMWLAACLFCLDLSQNRLTKLPKLSVEEVAFAAKTRALGRPSVFPSSSKVVSAAREVSCLPQLLNGVKQVSMLTSGKDEIVRNSVGGASAQSPAPPHRDGVSRDGRVWTGGLVHLWVQRNRLCELPLETLCADVGLSQQAPNLASLDASGNQLTQFGSPSDYPPSLIYLDLANNKISAVGPSDVGSGEAENDAREQTAASVVTGGQLPNLLHLCLRNNCLTTFNPMTPQAAGGGDAPQHWFPELTSLDLSGNATLKSLGSVICCCEKLSSLELDGCASLSEVGAAVIVDALDDNGLSAYLVAAFYGHVDCVRQLLEFPDIAVTSSSSPDESVVADDVGDPFSDDPNGLACFVDAFRTLNLQWYFTKDGANSVVLNPKSHPSGDGHFICGKFNAFHLAIMTGNLDLANFICGYMEEEEYRGLGSDAGACVQCATLPVTESVDLKEPLARQSRMKLLANPVGLACCLDDVVTPTQWLATGMLRVLAFHGAKPPPNHALLHLLMDRQRFLLVGCVLSMCPRGTPNVVDWSNRAIFRHLPDEMLASEILGTLIADWLTWLVDARSAPSHHLTVCRPPPGSGVSLDSLTKINLSNNALMVVPLCLLTQLPRLQVSECGLLWNCRVKEPQHIPRRSGDCLTPYLGALTVPFKPSYLDAAKAACSNPFPPVLVQSLLVRCRTQLRS</sequence>
<evidence type="ECO:0000313" key="4">
    <source>
        <dbReference type="Proteomes" id="UP000267029"/>
    </source>
</evidence>
<evidence type="ECO:0000256" key="2">
    <source>
        <dbReference type="ARBA" id="ARBA00022737"/>
    </source>
</evidence>
<dbReference type="Proteomes" id="UP000267029">
    <property type="component" value="Unassembled WGS sequence"/>
</dbReference>
<dbReference type="EMBL" id="UXSR01001143">
    <property type="protein sequence ID" value="VDD77960.1"/>
    <property type="molecule type" value="Genomic_DNA"/>
</dbReference>
<dbReference type="STRING" id="53468.A0A0R3UAL4"/>
<dbReference type="InterPro" id="IPR050216">
    <property type="entry name" value="LRR_domain-containing"/>
</dbReference>
<dbReference type="GO" id="GO:0005737">
    <property type="term" value="C:cytoplasm"/>
    <property type="evidence" value="ECO:0007669"/>
    <property type="project" value="TreeGrafter"/>
</dbReference>
<keyword evidence="2" id="KW-0677">Repeat</keyword>
<organism evidence="3 4">
    <name type="scientific">Mesocestoides corti</name>
    <name type="common">Flatworm</name>
    <dbReference type="NCBI Taxonomy" id="53468"/>
    <lineage>
        <taxon>Eukaryota</taxon>
        <taxon>Metazoa</taxon>
        <taxon>Spiralia</taxon>
        <taxon>Lophotrochozoa</taxon>
        <taxon>Platyhelminthes</taxon>
        <taxon>Cestoda</taxon>
        <taxon>Eucestoda</taxon>
        <taxon>Cyclophyllidea</taxon>
        <taxon>Mesocestoididae</taxon>
        <taxon>Mesocestoides</taxon>
    </lineage>
</organism>
<evidence type="ECO:0000313" key="3">
    <source>
        <dbReference type="EMBL" id="VDD77960.1"/>
    </source>
</evidence>
<proteinExistence type="predicted"/>
<dbReference type="SMART" id="SM00369">
    <property type="entry name" value="LRR_TYP"/>
    <property type="match status" value="7"/>
</dbReference>
<dbReference type="PANTHER" id="PTHR48051:SF1">
    <property type="entry name" value="RAS SUPPRESSOR PROTEIN 1"/>
    <property type="match status" value="1"/>
</dbReference>
<evidence type="ECO:0000256" key="1">
    <source>
        <dbReference type="ARBA" id="ARBA00022614"/>
    </source>
</evidence>
<accession>A0A0R3UAL4</accession>
<dbReference type="InterPro" id="IPR032675">
    <property type="entry name" value="LRR_dom_sf"/>
</dbReference>
<dbReference type="OrthoDB" id="6273553at2759"/>
<dbReference type="InterPro" id="IPR036770">
    <property type="entry name" value="Ankyrin_rpt-contain_sf"/>
</dbReference>
<dbReference type="SMART" id="SM00248">
    <property type="entry name" value="ANK"/>
    <property type="match status" value="2"/>
</dbReference>
<dbReference type="AlphaFoldDB" id="A0A0R3UAL4"/>